<organism evidence="11 12">
    <name type="scientific">Rhynchospora pubera</name>
    <dbReference type="NCBI Taxonomy" id="906938"/>
    <lineage>
        <taxon>Eukaryota</taxon>
        <taxon>Viridiplantae</taxon>
        <taxon>Streptophyta</taxon>
        <taxon>Embryophyta</taxon>
        <taxon>Tracheophyta</taxon>
        <taxon>Spermatophyta</taxon>
        <taxon>Magnoliopsida</taxon>
        <taxon>Liliopsida</taxon>
        <taxon>Poales</taxon>
        <taxon>Cyperaceae</taxon>
        <taxon>Cyperoideae</taxon>
        <taxon>Rhynchosporeae</taxon>
        <taxon>Rhynchospora</taxon>
    </lineage>
</organism>
<dbReference type="InterPro" id="IPR016039">
    <property type="entry name" value="Thiolase-like"/>
</dbReference>
<evidence type="ECO:0000256" key="6">
    <source>
        <dbReference type="ARBA" id="ARBA00023241"/>
    </source>
</evidence>
<evidence type="ECO:0000256" key="3">
    <source>
        <dbReference type="ARBA" id="ARBA00005531"/>
    </source>
</evidence>
<dbReference type="PANTHER" id="PTHR11877:SF14">
    <property type="entry name" value="CHALCONE SYNTHASE"/>
    <property type="match status" value="1"/>
</dbReference>
<name>A0AAV8FU51_9POAL</name>
<dbReference type="Gene3D" id="3.40.47.10">
    <property type="match status" value="2"/>
</dbReference>
<dbReference type="SUPFAM" id="SSF53901">
    <property type="entry name" value="Thiolase-like"/>
    <property type="match status" value="2"/>
</dbReference>
<gene>
    <name evidence="11" type="ORF">LUZ62_045842</name>
</gene>
<sequence length="272" mass="30229">MLKNYPSLISYKEPTLDIRNRLLAPGVDDLAKKAAEEALKEWGQPRSRITHLIFHTASSCVDLPGPDYRLMNLLGLEPTVSRCMLFYTGCYGGGTVIRIAKDLAENNPGARVLVVCRCLLHRLCSVMVLGPSSLALTLFEILSSGQSIIPGTAEEINGCMQEAGLIRYLKPSVPMHISNNISKCLTKAFTPLGITDWNSLFCAEIFNFFTYLLKWITYTFTKDQFTAIIWTVCWGRICSRAGPSSAAFEPSDLIWTVQPYQSGYMHGTPFAI</sequence>
<keyword evidence="7 8" id="KW-0012">Acyltransferase</keyword>
<dbReference type="Pfam" id="PF02797">
    <property type="entry name" value="Chal_sti_synt_C"/>
    <property type="match status" value="1"/>
</dbReference>
<dbReference type="Pfam" id="PF00195">
    <property type="entry name" value="Chal_sti_synt_N"/>
    <property type="match status" value="1"/>
</dbReference>
<dbReference type="EMBL" id="JAMFTS010000002">
    <property type="protein sequence ID" value="KAJ4794596.1"/>
    <property type="molecule type" value="Genomic_DNA"/>
</dbReference>
<keyword evidence="6" id="KW-0284">Flavonoid biosynthesis</keyword>
<evidence type="ECO:0000256" key="7">
    <source>
        <dbReference type="ARBA" id="ARBA00023315"/>
    </source>
</evidence>
<evidence type="ECO:0000256" key="2">
    <source>
        <dbReference type="ARBA" id="ARBA00004966"/>
    </source>
</evidence>
<keyword evidence="12" id="KW-1185">Reference proteome</keyword>
<proteinExistence type="inferred from homology"/>
<evidence type="ECO:0000313" key="11">
    <source>
        <dbReference type="EMBL" id="KAJ4794596.1"/>
    </source>
</evidence>
<dbReference type="GO" id="GO:0016210">
    <property type="term" value="F:naringenin-chalcone synthase activity"/>
    <property type="evidence" value="ECO:0007669"/>
    <property type="project" value="UniProtKB-EC"/>
</dbReference>
<comment type="similarity">
    <text evidence="3 8">Belongs to the thiolase-like superfamily. Chalcone/stilbene synthases family.</text>
</comment>
<protein>
    <recommendedName>
        <fullName evidence="4">chalcone synthase</fullName>
        <ecNumber evidence="4">2.3.1.74</ecNumber>
    </recommendedName>
</protein>
<dbReference type="GO" id="GO:0009813">
    <property type="term" value="P:flavonoid biosynthetic process"/>
    <property type="evidence" value="ECO:0007669"/>
    <property type="project" value="UniProtKB-KW"/>
</dbReference>
<evidence type="ECO:0000259" key="10">
    <source>
        <dbReference type="Pfam" id="PF02797"/>
    </source>
</evidence>
<evidence type="ECO:0000256" key="1">
    <source>
        <dbReference type="ARBA" id="ARBA00002969"/>
    </source>
</evidence>
<comment type="caution">
    <text evidence="11">The sequence shown here is derived from an EMBL/GenBank/DDBJ whole genome shotgun (WGS) entry which is preliminary data.</text>
</comment>
<keyword evidence="5 8" id="KW-0808">Transferase</keyword>
<evidence type="ECO:0000256" key="8">
    <source>
        <dbReference type="RuleBase" id="RU003633"/>
    </source>
</evidence>
<accession>A0AAV8FU51</accession>
<dbReference type="InterPro" id="IPR001099">
    <property type="entry name" value="Chalcone/stilbene_synt_N"/>
</dbReference>
<evidence type="ECO:0000256" key="4">
    <source>
        <dbReference type="ARBA" id="ARBA00012975"/>
    </source>
</evidence>
<dbReference type="GO" id="GO:0030639">
    <property type="term" value="P:polyketide biosynthetic process"/>
    <property type="evidence" value="ECO:0007669"/>
    <property type="project" value="TreeGrafter"/>
</dbReference>
<feature type="domain" description="Chalcone/stilbene synthase C-terminal" evidence="10">
    <location>
        <begin position="140"/>
        <end position="202"/>
    </location>
</feature>
<dbReference type="Proteomes" id="UP001140206">
    <property type="component" value="Chromosome 2"/>
</dbReference>
<feature type="domain" description="Chalcone/stilbene synthase N-terminal" evidence="9">
    <location>
        <begin position="1"/>
        <end position="117"/>
    </location>
</feature>
<dbReference type="AlphaFoldDB" id="A0AAV8FU51"/>
<evidence type="ECO:0000259" key="9">
    <source>
        <dbReference type="Pfam" id="PF00195"/>
    </source>
</evidence>
<evidence type="ECO:0000256" key="5">
    <source>
        <dbReference type="ARBA" id="ARBA00022679"/>
    </source>
</evidence>
<dbReference type="InterPro" id="IPR011141">
    <property type="entry name" value="Polyketide_synthase_type-III"/>
</dbReference>
<dbReference type="InterPro" id="IPR012328">
    <property type="entry name" value="Chalcone/stilbene_synt_C"/>
</dbReference>
<dbReference type="EC" id="2.3.1.74" evidence="4"/>
<comment type="function">
    <text evidence="1">The primary product of this enzyme is 4,2',4',6'-tetrahydroxychalcone (also termed naringenin-chalcone or chalcone) which can under specific conditions spontaneously isomerize into naringenin.</text>
</comment>
<dbReference type="PANTHER" id="PTHR11877">
    <property type="entry name" value="HYDROXYMETHYLGLUTARYL-COA SYNTHASE"/>
    <property type="match status" value="1"/>
</dbReference>
<reference evidence="11" key="1">
    <citation type="submission" date="2022-08" db="EMBL/GenBank/DDBJ databases">
        <authorList>
            <person name="Marques A."/>
        </authorList>
    </citation>
    <scope>NUCLEOTIDE SEQUENCE</scope>
    <source>
        <strain evidence="11">RhyPub2mFocal</strain>
        <tissue evidence="11">Leaves</tissue>
    </source>
</reference>
<comment type="pathway">
    <text evidence="2">Secondary metabolite biosynthesis; flavonoid biosynthesis.</text>
</comment>
<evidence type="ECO:0000313" key="12">
    <source>
        <dbReference type="Proteomes" id="UP001140206"/>
    </source>
</evidence>